<name>A0A0H2XZP8_BURO1</name>
<dbReference type="HOGENOM" id="CLU_825563_0_0_4"/>
<organism evidence="3">
    <name type="scientific">Burkholderia orbicola (strain AU 1054)</name>
    <dbReference type="NCBI Taxonomy" id="331271"/>
    <lineage>
        <taxon>Bacteria</taxon>
        <taxon>Pseudomonadati</taxon>
        <taxon>Pseudomonadota</taxon>
        <taxon>Betaproteobacteria</taxon>
        <taxon>Burkholderiales</taxon>
        <taxon>Burkholderiaceae</taxon>
        <taxon>Burkholderia</taxon>
        <taxon>Burkholderia cepacia complex</taxon>
        <taxon>Burkholderia orbicola</taxon>
    </lineage>
</organism>
<dbReference type="AlphaFoldDB" id="A0A0H2XZP8"/>
<reference evidence="3" key="1">
    <citation type="submission" date="2006-05" db="EMBL/GenBank/DDBJ databases">
        <title>Complete sequence of chromosome 2 of Burkholderia cenocepacia AU 1054.</title>
        <authorList>
            <consortium name="US DOE Joint Genome Institute"/>
            <person name="Copeland A."/>
            <person name="Lucas S."/>
            <person name="Lapidus A."/>
            <person name="Barry K."/>
            <person name="Detter J.C."/>
            <person name="Glavina del Rio T."/>
            <person name="Hammon N."/>
            <person name="Israni S."/>
            <person name="Dalin E."/>
            <person name="Tice H."/>
            <person name="Pitluck S."/>
            <person name="Chain P."/>
            <person name="Malfatti S."/>
            <person name="Shin M."/>
            <person name="Vergez L."/>
            <person name="Schmutz J."/>
            <person name="Larimer F."/>
            <person name="Land M."/>
            <person name="Hauser L."/>
            <person name="Kyrpides N."/>
            <person name="Lykidis A."/>
            <person name="LiPuma J.J."/>
            <person name="Konstantinidis K."/>
            <person name="Tiedje J.M."/>
            <person name="Richardson P."/>
        </authorList>
    </citation>
    <scope>NUCLEOTIDE SEQUENCE [LARGE SCALE GENOMIC DNA]</scope>
    <source>
        <strain evidence="3">AU 1054</strain>
    </source>
</reference>
<gene>
    <name evidence="3" type="ordered locus">Bcen_4841</name>
</gene>
<evidence type="ECO:0000313" key="3">
    <source>
        <dbReference type="EMBL" id="ABF79720.1"/>
    </source>
</evidence>
<proteinExistence type="predicted"/>
<evidence type="ECO:0000259" key="2">
    <source>
        <dbReference type="Pfam" id="PF18821"/>
    </source>
</evidence>
<accession>A0A0H2XZP8</accession>
<feature type="region of interest" description="Disordered" evidence="1">
    <location>
        <begin position="208"/>
        <end position="253"/>
    </location>
</feature>
<dbReference type="InterPro" id="IPR040677">
    <property type="entry name" value="LPD7"/>
</dbReference>
<dbReference type="Pfam" id="PF18821">
    <property type="entry name" value="LPD7"/>
    <property type="match status" value="1"/>
</dbReference>
<feature type="domain" description="Large polyvalent protein-associated" evidence="2">
    <location>
        <begin position="111"/>
        <end position="203"/>
    </location>
</feature>
<dbReference type="EMBL" id="CP000379">
    <property type="protein sequence ID" value="ABF79720.1"/>
    <property type="molecule type" value="Genomic_DNA"/>
</dbReference>
<sequence>MRYMMDDTQSPALFAPSADFAVNAIEPEWTADVDIARRRPSDHFPAKQFGYLAMLARRRSEFDAARALLREQAGGSRFEAGRDDAGTDGVSDPGAINSVPKFTEIADAPERVRRSYLRAGSQYFLKEAPYPLAFEDRGRYLVTMQTRTDIVASMMDMVQAKAWTRIRVSGHDAFCREVWLQAVSIGIEVSGYTPEPADLARLSELNAPTEHTRDRDSERPGLQPQAATTATPEGARDESPDRPMGAPVRHSRSLDDEIQLAVIVAAMREQGFSDRSVNRVKRRAVRMLDALHAEGVELPRPRVFDPTAPSARAEKDEPQQSSAPSREINHAPAMPSPGER</sequence>
<feature type="region of interest" description="Disordered" evidence="1">
    <location>
        <begin position="296"/>
        <end position="340"/>
    </location>
</feature>
<protein>
    <recommendedName>
        <fullName evidence="2">Large polyvalent protein-associated domain-containing protein</fullName>
    </recommendedName>
</protein>
<evidence type="ECO:0000256" key="1">
    <source>
        <dbReference type="SAM" id="MobiDB-lite"/>
    </source>
</evidence>
<feature type="compositionally biased region" description="Basic and acidic residues" evidence="1">
    <location>
        <begin position="210"/>
        <end position="219"/>
    </location>
</feature>